<dbReference type="InterPro" id="IPR036890">
    <property type="entry name" value="HATPase_C_sf"/>
</dbReference>
<keyword evidence="8" id="KW-1185">Reference proteome</keyword>
<sequence>TGLGLSISYGIINKHHGRIDVSSTIGEGSTFRIVIPVRQPK</sequence>
<evidence type="ECO:0000256" key="3">
    <source>
        <dbReference type="ARBA" id="ARBA00022679"/>
    </source>
</evidence>
<dbReference type="Pfam" id="PF02518">
    <property type="entry name" value="HATPase_c"/>
    <property type="match status" value="1"/>
</dbReference>
<keyword evidence="4 7" id="KW-0418">Kinase</keyword>
<name>A0ABY2ZQJ8_9GAMM</name>
<proteinExistence type="predicted"/>
<comment type="catalytic activity">
    <reaction evidence="1">
        <text>ATP + protein L-histidine = ADP + protein N-phospho-L-histidine.</text>
        <dbReference type="EC" id="2.7.13.3"/>
    </reaction>
</comment>
<evidence type="ECO:0000313" key="7">
    <source>
        <dbReference type="EMBL" id="TQC57109.1"/>
    </source>
</evidence>
<dbReference type="Proteomes" id="UP000319715">
    <property type="component" value="Unassembled WGS sequence"/>
</dbReference>
<evidence type="ECO:0000256" key="4">
    <source>
        <dbReference type="ARBA" id="ARBA00022777"/>
    </source>
</evidence>
<comment type="caution">
    <text evidence="7">The sequence shown here is derived from an EMBL/GenBank/DDBJ whole genome shotgun (WGS) entry which is preliminary data.</text>
</comment>
<organism evidence="7 8">
    <name type="scientific">Pantoea dispersa</name>
    <dbReference type="NCBI Taxonomy" id="59814"/>
    <lineage>
        <taxon>Bacteria</taxon>
        <taxon>Pseudomonadati</taxon>
        <taxon>Pseudomonadota</taxon>
        <taxon>Gammaproteobacteria</taxon>
        <taxon>Enterobacterales</taxon>
        <taxon>Erwiniaceae</taxon>
        <taxon>Pantoea</taxon>
    </lineage>
</organism>
<dbReference type="PANTHER" id="PTHR43711">
    <property type="entry name" value="TWO-COMPONENT HISTIDINE KINASE"/>
    <property type="match status" value="1"/>
</dbReference>
<gene>
    <name evidence="7" type="ORF">FK492_24330</name>
</gene>
<dbReference type="Gene3D" id="3.30.565.10">
    <property type="entry name" value="Histidine kinase-like ATPase, C-terminal domain"/>
    <property type="match status" value="1"/>
</dbReference>
<dbReference type="SUPFAM" id="SSF55874">
    <property type="entry name" value="ATPase domain of HSP90 chaperone/DNA topoisomerase II/histidine kinase"/>
    <property type="match status" value="1"/>
</dbReference>
<dbReference type="EMBL" id="VICF01000184">
    <property type="protein sequence ID" value="TQC57109.1"/>
    <property type="molecule type" value="Genomic_DNA"/>
</dbReference>
<dbReference type="PANTHER" id="PTHR43711:SF1">
    <property type="entry name" value="HISTIDINE KINASE 1"/>
    <property type="match status" value="1"/>
</dbReference>
<evidence type="ECO:0000256" key="1">
    <source>
        <dbReference type="ARBA" id="ARBA00000085"/>
    </source>
</evidence>
<keyword evidence="3" id="KW-0808">Transferase</keyword>
<reference evidence="7 8" key="1">
    <citation type="submission" date="2019-06" db="EMBL/GenBank/DDBJ databases">
        <title>Pantoea dispersa Assembly.</title>
        <authorList>
            <person name="Wang J."/>
        </authorList>
    </citation>
    <scope>NUCLEOTIDE SEQUENCE [LARGE SCALE GENOMIC DNA]</scope>
    <source>
        <strain evidence="8">bio</strain>
    </source>
</reference>
<dbReference type="InterPro" id="IPR050736">
    <property type="entry name" value="Sensor_HK_Regulatory"/>
</dbReference>
<evidence type="ECO:0000259" key="6">
    <source>
        <dbReference type="Pfam" id="PF02518"/>
    </source>
</evidence>
<protein>
    <recommendedName>
        <fullName evidence="2">histidine kinase</fullName>
        <ecNumber evidence="2">2.7.13.3</ecNumber>
    </recommendedName>
</protein>
<dbReference type="EC" id="2.7.13.3" evidence="2"/>
<accession>A0ABY2ZQJ8</accession>
<feature type="domain" description="Histidine kinase/HSP90-like ATPase" evidence="6">
    <location>
        <begin position="1"/>
        <end position="38"/>
    </location>
</feature>
<evidence type="ECO:0000256" key="5">
    <source>
        <dbReference type="ARBA" id="ARBA00023012"/>
    </source>
</evidence>
<keyword evidence="5" id="KW-0902">Two-component regulatory system</keyword>
<evidence type="ECO:0000313" key="8">
    <source>
        <dbReference type="Proteomes" id="UP000319715"/>
    </source>
</evidence>
<dbReference type="GO" id="GO:0016301">
    <property type="term" value="F:kinase activity"/>
    <property type="evidence" value="ECO:0007669"/>
    <property type="project" value="UniProtKB-KW"/>
</dbReference>
<feature type="non-terminal residue" evidence="7">
    <location>
        <position position="1"/>
    </location>
</feature>
<dbReference type="InterPro" id="IPR003594">
    <property type="entry name" value="HATPase_dom"/>
</dbReference>
<evidence type="ECO:0000256" key="2">
    <source>
        <dbReference type="ARBA" id="ARBA00012438"/>
    </source>
</evidence>